<proteinExistence type="predicted"/>
<dbReference type="EMBL" id="BMAO01037852">
    <property type="protein sequence ID" value="GFR20708.1"/>
    <property type="molecule type" value="Genomic_DNA"/>
</dbReference>
<name>A0A8X6JCZ9_TRICU</name>
<evidence type="ECO:0000313" key="2">
    <source>
        <dbReference type="Proteomes" id="UP000887116"/>
    </source>
</evidence>
<sequence>MTRLSATTAGHRQKEYISSSNLPRTHALSPACIYLCESGIIRPCNILLHFQDPIGAPIADPCFHPVVCVLKGRLLLFALSGKRIYDDVFNNMFVQQY</sequence>
<reference evidence="1" key="1">
    <citation type="submission" date="2020-07" db="EMBL/GenBank/DDBJ databases">
        <title>Multicomponent nature underlies the extraordinary mechanical properties of spider dragline silk.</title>
        <authorList>
            <person name="Kono N."/>
            <person name="Nakamura H."/>
            <person name="Mori M."/>
            <person name="Yoshida Y."/>
            <person name="Ohtoshi R."/>
            <person name="Malay A.D."/>
            <person name="Moran D.A.P."/>
            <person name="Tomita M."/>
            <person name="Numata K."/>
            <person name="Arakawa K."/>
        </authorList>
    </citation>
    <scope>NUCLEOTIDE SEQUENCE</scope>
</reference>
<protein>
    <submittedName>
        <fullName evidence="1">Uncharacterized protein</fullName>
    </submittedName>
</protein>
<organism evidence="1 2">
    <name type="scientific">Trichonephila clavata</name>
    <name type="common">Joro spider</name>
    <name type="synonym">Nephila clavata</name>
    <dbReference type="NCBI Taxonomy" id="2740835"/>
    <lineage>
        <taxon>Eukaryota</taxon>
        <taxon>Metazoa</taxon>
        <taxon>Ecdysozoa</taxon>
        <taxon>Arthropoda</taxon>
        <taxon>Chelicerata</taxon>
        <taxon>Arachnida</taxon>
        <taxon>Araneae</taxon>
        <taxon>Araneomorphae</taxon>
        <taxon>Entelegynae</taxon>
        <taxon>Araneoidea</taxon>
        <taxon>Nephilidae</taxon>
        <taxon>Trichonephila</taxon>
    </lineage>
</organism>
<accession>A0A8X6JCZ9</accession>
<dbReference type="AlphaFoldDB" id="A0A8X6JCZ9"/>
<keyword evidence="2" id="KW-1185">Reference proteome</keyword>
<dbReference type="Proteomes" id="UP000887116">
    <property type="component" value="Unassembled WGS sequence"/>
</dbReference>
<gene>
    <name evidence="1" type="ORF">TNCT_481531</name>
</gene>
<evidence type="ECO:0000313" key="1">
    <source>
        <dbReference type="EMBL" id="GFR20708.1"/>
    </source>
</evidence>
<comment type="caution">
    <text evidence="1">The sequence shown here is derived from an EMBL/GenBank/DDBJ whole genome shotgun (WGS) entry which is preliminary data.</text>
</comment>